<keyword evidence="2" id="KW-1185">Reference proteome</keyword>
<dbReference type="Proteomes" id="UP000324222">
    <property type="component" value="Unassembled WGS sequence"/>
</dbReference>
<accession>A0A5B7CGE5</accession>
<evidence type="ECO:0000313" key="1">
    <source>
        <dbReference type="EMBL" id="MPC08537.1"/>
    </source>
</evidence>
<evidence type="ECO:0000313" key="2">
    <source>
        <dbReference type="Proteomes" id="UP000324222"/>
    </source>
</evidence>
<gene>
    <name evidence="1" type="ORF">E2C01_001125</name>
</gene>
<reference evidence="1 2" key="1">
    <citation type="submission" date="2019-05" db="EMBL/GenBank/DDBJ databases">
        <title>Another draft genome of Portunus trituberculatus and its Hox gene families provides insights of decapod evolution.</title>
        <authorList>
            <person name="Jeong J.-H."/>
            <person name="Song I."/>
            <person name="Kim S."/>
            <person name="Choi T."/>
            <person name="Kim D."/>
            <person name="Ryu S."/>
            <person name="Kim W."/>
        </authorList>
    </citation>
    <scope>NUCLEOTIDE SEQUENCE [LARGE SCALE GENOMIC DNA]</scope>
    <source>
        <tissue evidence="1">Muscle</tissue>
    </source>
</reference>
<dbReference type="EMBL" id="VSRR010000034">
    <property type="protein sequence ID" value="MPC08537.1"/>
    <property type="molecule type" value="Genomic_DNA"/>
</dbReference>
<sequence>MNFSYSSITKRRRIFSTPSGPGRVFIFILLTVWRFCTSTETHVGIKILKTLTINLVTSMEPF</sequence>
<protein>
    <submittedName>
        <fullName evidence="1">Uncharacterized protein</fullName>
    </submittedName>
</protein>
<organism evidence="1 2">
    <name type="scientific">Portunus trituberculatus</name>
    <name type="common">Swimming crab</name>
    <name type="synonym">Neptunus trituberculatus</name>
    <dbReference type="NCBI Taxonomy" id="210409"/>
    <lineage>
        <taxon>Eukaryota</taxon>
        <taxon>Metazoa</taxon>
        <taxon>Ecdysozoa</taxon>
        <taxon>Arthropoda</taxon>
        <taxon>Crustacea</taxon>
        <taxon>Multicrustacea</taxon>
        <taxon>Malacostraca</taxon>
        <taxon>Eumalacostraca</taxon>
        <taxon>Eucarida</taxon>
        <taxon>Decapoda</taxon>
        <taxon>Pleocyemata</taxon>
        <taxon>Brachyura</taxon>
        <taxon>Eubrachyura</taxon>
        <taxon>Portunoidea</taxon>
        <taxon>Portunidae</taxon>
        <taxon>Portuninae</taxon>
        <taxon>Portunus</taxon>
    </lineage>
</organism>
<dbReference type="AlphaFoldDB" id="A0A5B7CGE5"/>
<name>A0A5B7CGE5_PORTR</name>
<comment type="caution">
    <text evidence="1">The sequence shown here is derived from an EMBL/GenBank/DDBJ whole genome shotgun (WGS) entry which is preliminary data.</text>
</comment>
<proteinExistence type="predicted"/>